<organism evidence="7 8">
    <name type="scientific">Parahaliea maris</name>
    <dbReference type="NCBI Taxonomy" id="2716870"/>
    <lineage>
        <taxon>Bacteria</taxon>
        <taxon>Pseudomonadati</taxon>
        <taxon>Pseudomonadota</taxon>
        <taxon>Gammaproteobacteria</taxon>
        <taxon>Cellvibrionales</taxon>
        <taxon>Halieaceae</taxon>
        <taxon>Parahaliea</taxon>
    </lineage>
</organism>
<feature type="domain" description="JmjC" evidence="6">
    <location>
        <begin position="111"/>
        <end position="239"/>
    </location>
</feature>
<dbReference type="SMART" id="SM00558">
    <property type="entry name" value="JmjC"/>
    <property type="match status" value="1"/>
</dbReference>
<evidence type="ECO:0000259" key="6">
    <source>
        <dbReference type="PROSITE" id="PS51184"/>
    </source>
</evidence>
<dbReference type="Pfam" id="PF20514">
    <property type="entry name" value="WHD_ROXA"/>
    <property type="match status" value="1"/>
</dbReference>
<dbReference type="GO" id="GO:0046872">
    <property type="term" value="F:metal ion binding"/>
    <property type="evidence" value="ECO:0007669"/>
    <property type="project" value="UniProtKB-KW"/>
</dbReference>
<evidence type="ECO:0000313" key="7">
    <source>
        <dbReference type="EMBL" id="TXS92888.1"/>
    </source>
</evidence>
<proteinExistence type="predicted"/>
<gene>
    <name evidence="7" type="ORF">FV139_13065</name>
</gene>
<dbReference type="AlphaFoldDB" id="A0A5C8ZWQ8"/>
<comment type="cofactor">
    <cofactor evidence="1">
        <name>Fe(2+)</name>
        <dbReference type="ChEBI" id="CHEBI:29033"/>
    </cofactor>
</comment>
<name>A0A5C8ZWQ8_9GAMM</name>
<dbReference type="GO" id="GO:0016706">
    <property type="term" value="F:2-oxoglutarate-dependent dioxygenase activity"/>
    <property type="evidence" value="ECO:0007669"/>
    <property type="project" value="TreeGrafter"/>
</dbReference>
<dbReference type="InterPro" id="IPR046799">
    <property type="entry name" value="ROXA-like_wH"/>
</dbReference>
<dbReference type="InterPro" id="IPR039994">
    <property type="entry name" value="NO66-like"/>
</dbReference>
<dbReference type="Gene3D" id="3.40.366.30">
    <property type="entry name" value="50S ribosomal protein L16 arginine hydroxylase, Chain A, Domain 2"/>
    <property type="match status" value="1"/>
</dbReference>
<evidence type="ECO:0000256" key="1">
    <source>
        <dbReference type="ARBA" id="ARBA00001954"/>
    </source>
</evidence>
<dbReference type="EMBL" id="VRZA01000004">
    <property type="protein sequence ID" value="TXS92888.1"/>
    <property type="molecule type" value="Genomic_DNA"/>
</dbReference>
<dbReference type="Proteomes" id="UP000321039">
    <property type="component" value="Unassembled WGS sequence"/>
</dbReference>
<dbReference type="Gene3D" id="2.60.120.650">
    <property type="entry name" value="Cupin"/>
    <property type="match status" value="1"/>
</dbReference>
<keyword evidence="3" id="KW-0223">Dioxygenase</keyword>
<dbReference type="PANTHER" id="PTHR13096">
    <property type="entry name" value="MINA53 MYC INDUCED NUCLEAR ANTIGEN"/>
    <property type="match status" value="1"/>
</dbReference>
<protein>
    <submittedName>
        <fullName evidence="7">Cupin domain-containing protein</fullName>
    </submittedName>
</protein>
<keyword evidence="8" id="KW-1185">Reference proteome</keyword>
<keyword evidence="4" id="KW-0560">Oxidoreductase</keyword>
<evidence type="ECO:0000313" key="8">
    <source>
        <dbReference type="Proteomes" id="UP000321039"/>
    </source>
</evidence>
<sequence length="392" mass="42837">MAASSIAPQAPCPLPMPPTKPLTLPIDIEHFLAEYWQRKPLLIRNAIADFEVPLDADELAGLAMEAEVESRIVEEAGGAWALSHGPFTEADFQRPPPWTLLVQAVDQFVPEVAALQQLAAFIPQWRADDVMVSYATDGGSVGPHFDYYDVFLLQGEGERLWRLGQHCDSSSPLLAGCDMRVLEHFECQQECLLEPGDLLYVPPGLAHWGIARGECTTFSIGFRAPARRDLLARLTDTALDSSNADNLLADPQRAGADRSGEITATDLENARRQAIALLQDEQSPHWFGELVTEPRYDLKAGDVDEADIRALLKGETPLYRDPTGRLAWTRQGDDLVVFANGASCDAPGAMLPWLTDFCARGQADCGDLENLHPQASGLLYFLLESGAACIDG</sequence>
<reference evidence="7 8" key="1">
    <citation type="submission" date="2019-08" db="EMBL/GenBank/DDBJ databases">
        <title>Parahaliea maris sp. nov., isolated from the surface seawater.</title>
        <authorList>
            <person name="Liu Y."/>
        </authorList>
    </citation>
    <scope>NUCLEOTIDE SEQUENCE [LARGE SCALE GENOMIC DNA]</scope>
    <source>
        <strain evidence="7 8">HSLHS9</strain>
    </source>
</reference>
<evidence type="ECO:0000256" key="2">
    <source>
        <dbReference type="ARBA" id="ARBA00022723"/>
    </source>
</evidence>
<evidence type="ECO:0000256" key="5">
    <source>
        <dbReference type="ARBA" id="ARBA00023004"/>
    </source>
</evidence>
<keyword evidence="2" id="KW-0479">Metal-binding</keyword>
<dbReference type="PANTHER" id="PTHR13096:SF8">
    <property type="entry name" value="RIBOSOMAL OXYGENASE 1"/>
    <property type="match status" value="1"/>
</dbReference>
<evidence type="ECO:0000256" key="3">
    <source>
        <dbReference type="ARBA" id="ARBA00022964"/>
    </source>
</evidence>
<dbReference type="SUPFAM" id="SSF51197">
    <property type="entry name" value="Clavaminate synthase-like"/>
    <property type="match status" value="1"/>
</dbReference>
<dbReference type="InterPro" id="IPR003347">
    <property type="entry name" value="JmjC_dom"/>
</dbReference>
<dbReference type="PROSITE" id="PS51184">
    <property type="entry name" value="JMJC"/>
    <property type="match status" value="1"/>
</dbReference>
<comment type="caution">
    <text evidence="7">The sequence shown here is derived from an EMBL/GenBank/DDBJ whole genome shotgun (WGS) entry which is preliminary data.</text>
</comment>
<evidence type="ECO:0000256" key="4">
    <source>
        <dbReference type="ARBA" id="ARBA00023002"/>
    </source>
</evidence>
<dbReference type="RefSeq" id="WP_148068890.1">
    <property type="nucleotide sequence ID" value="NZ_VRZA01000004.1"/>
</dbReference>
<keyword evidence="5" id="KW-0408">Iron</keyword>
<dbReference type="CDD" id="cd02208">
    <property type="entry name" value="cupin_RmlC-like"/>
    <property type="match status" value="1"/>
</dbReference>
<dbReference type="Pfam" id="PF08007">
    <property type="entry name" value="JmjC_2"/>
    <property type="match status" value="1"/>
</dbReference>
<accession>A0A5C8ZWQ8</accession>